<feature type="domain" description="BRICHOS" evidence="3">
    <location>
        <begin position="52"/>
        <end position="147"/>
    </location>
</feature>
<keyword evidence="1" id="KW-1015">Disulfide bond</keyword>
<accession>A0ABN8LW49</accession>
<feature type="chain" id="PRO_5047200159" description="BRICHOS domain-containing protein" evidence="2">
    <location>
        <begin position="20"/>
        <end position="166"/>
    </location>
</feature>
<dbReference type="Gene3D" id="3.30.390.150">
    <property type="match status" value="1"/>
</dbReference>
<comment type="caution">
    <text evidence="4">The sequence shown here is derived from an EMBL/GenBank/DDBJ whole genome shotgun (WGS) entry which is preliminary data.</text>
</comment>
<feature type="signal peptide" evidence="2">
    <location>
        <begin position="1"/>
        <end position="19"/>
    </location>
</feature>
<sequence>MKTLGFSILLVHIYSATSSQHILQIEEKGTKFAQGIEIDEKEKVAVFRVPAHNGIIGADFYNDFKMRVTVTRILSRKVCYISEMDSTLSAPGKLKADLARATPTVSKPKKLPVVEKSYVVMITGKANRTLLTTEILDFCGVLPIYNTKRYPDTSATNGVAGNEGNS</sequence>
<dbReference type="EMBL" id="CALNXI010000134">
    <property type="protein sequence ID" value="CAH3020030.1"/>
    <property type="molecule type" value="Genomic_DNA"/>
</dbReference>
<dbReference type="InterPro" id="IPR007084">
    <property type="entry name" value="BRICHOS_dom"/>
</dbReference>
<evidence type="ECO:0000259" key="3">
    <source>
        <dbReference type="PROSITE" id="PS50869"/>
    </source>
</evidence>
<dbReference type="PANTHER" id="PTHR16483">
    <property type="entry name" value="GASTROKINE 1"/>
    <property type="match status" value="1"/>
</dbReference>
<keyword evidence="2" id="KW-0732">Signal</keyword>
<dbReference type="PROSITE" id="PS50869">
    <property type="entry name" value="BRICHOS"/>
    <property type="match status" value="1"/>
</dbReference>
<evidence type="ECO:0000313" key="4">
    <source>
        <dbReference type="EMBL" id="CAH3020030.1"/>
    </source>
</evidence>
<dbReference type="SMART" id="SM01039">
    <property type="entry name" value="BRICHOS"/>
    <property type="match status" value="1"/>
</dbReference>
<evidence type="ECO:0000313" key="5">
    <source>
        <dbReference type="Proteomes" id="UP001159427"/>
    </source>
</evidence>
<dbReference type="Proteomes" id="UP001159427">
    <property type="component" value="Unassembled WGS sequence"/>
</dbReference>
<name>A0ABN8LW49_9CNID</name>
<protein>
    <recommendedName>
        <fullName evidence="3">BRICHOS domain-containing protein</fullName>
    </recommendedName>
</protein>
<reference evidence="4 5" key="1">
    <citation type="submission" date="2022-05" db="EMBL/GenBank/DDBJ databases">
        <authorList>
            <consortium name="Genoscope - CEA"/>
            <person name="William W."/>
        </authorList>
    </citation>
    <scope>NUCLEOTIDE SEQUENCE [LARGE SCALE GENOMIC DNA]</scope>
</reference>
<evidence type="ECO:0000256" key="2">
    <source>
        <dbReference type="SAM" id="SignalP"/>
    </source>
</evidence>
<evidence type="ECO:0000256" key="1">
    <source>
        <dbReference type="ARBA" id="ARBA00023157"/>
    </source>
</evidence>
<dbReference type="Pfam" id="PF04089">
    <property type="entry name" value="BRICHOS"/>
    <property type="match status" value="1"/>
</dbReference>
<dbReference type="InterPro" id="IPR051772">
    <property type="entry name" value="Gastrokine"/>
</dbReference>
<gene>
    <name evidence="4" type="ORF">PEVE_00005334</name>
</gene>
<proteinExistence type="predicted"/>
<organism evidence="4 5">
    <name type="scientific">Porites evermanni</name>
    <dbReference type="NCBI Taxonomy" id="104178"/>
    <lineage>
        <taxon>Eukaryota</taxon>
        <taxon>Metazoa</taxon>
        <taxon>Cnidaria</taxon>
        <taxon>Anthozoa</taxon>
        <taxon>Hexacorallia</taxon>
        <taxon>Scleractinia</taxon>
        <taxon>Fungiina</taxon>
        <taxon>Poritidae</taxon>
        <taxon>Porites</taxon>
    </lineage>
</organism>
<keyword evidence="5" id="KW-1185">Reference proteome</keyword>